<protein>
    <submittedName>
        <fullName evidence="2">Uncharacterized protein</fullName>
    </submittedName>
</protein>
<sequence length="71" mass="7606">MTLLIVLTTITLVCAALSLGNLSSQDAEQASLLPFADDPEAARQMTTETGLVCETVVRPAEEPDPPYTWKA</sequence>
<dbReference type="AlphaFoldDB" id="A0A1M5SJH8"/>
<proteinExistence type="predicted"/>
<dbReference type="EMBL" id="FQXA01000006">
    <property type="protein sequence ID" value="SHH38605.1"/>
    <property type="molecule type" value="Genomic_DNA"/>
</dbReference>
<reference evidence="2 3" key="1">
    <citation type="submission" date="2016-11" db="EMBL/GenBank/DDBJ databases">
        <authorList>
            <person name="Jaros S."/>
            <person name="Januszkiewicz K."/>
            <person name="Wedrychowicz H."/>
        </authorList>
    </citation>
    <scope>NUCLEOTIDE SEQUENCE [LARGE SCALE GENOMIC DNA]</scope>
    <source>
        <strain evidence="2 3">DSM 18231</strain>
    </source>
</reference>
<dbReference type="GeneID" id="98639119"/>
<evidence type="ECO:0000313" key="3">
    <source>
        <dbReference type="Proteomes" id="UP000184000"/>
    </source>
</evidence>
<accession>A0A1M5SJH8</accession>
<gene>
    <name evidence="2" type="ORF">SAMN02744645_3516</name>
</gene>
<dbReference type="Proteomes" id="UP000184000">
    <property type="component" value="Unassembled WGS sequence"/>
</dbReference>
<evidence type="ECO:0000313" key="2">
    <source>
        <dbReference type="EMBL" id="SHH38605.1"/>
    </source>
</evidence>
<name>A0A1M5SJH8_9GAMM</name>
<feature type="chain" id="PRO_5012997071" evidence="1">
    <location>
        <begin position="16"/>
        <end position="71"/>
    </location>
</feature>
<keyword evidence="1" id="KW-0732">Signal</keyword>
<dbReference type="RefSeq" id="WP_073302430.1">
    <property type="nucleotide sequence ID" value="NZ_FQXA01000006.1"/>
</dbReference>
<organism evidence="2 3">
    <name type="scientific">Stutzerimonas xanthomarina DSM 18231</name>
    <dbReference type="NCBI Taxonomy" id="1403346"/>
    <lineage>
        <taxon>Bacteria</taxon>
        <taxon>Pseudomonadati</taxon>
        <taxon>Pseudomonadota</taxon>
        <taxon>Gammaproteobacteria</taxon>
        <taxon>Pseudomonadales</taxon>
        <taxon>Pseudomonadaceae</taxon>
        <taxon>Stutzerimonas</taxon>
    </lineage>
</organism>
<feature type="signal peptide" evidence="1">
    <location>
        <begin position="1"/>
        <end position="15"/>
    </location>
</feature>
<evidence type="ECO:0000256" key="1">
    <source>
        <dbReference type="SAM" id="SignalP"/>
    </source>
</evidence>